<organism evidence="1 2">
    <name type="scientific">Paenibacillus hexagrammi</name>
    <dbReference type="NCBI Taxonomy" id="2908839"/>
    <lineage>
        <taxon>Bacteria</taxon>
        <taxon>Bacillati</taxon>
        <taxon>Bacillota</taxon>
        <taxon>Bacilli</taxon>
        <taxon>Bacillales</taxon>
        <taxon>Paenibacillaceae</taxon>
        <taxon>Paenibacillus</taxon>
    </lineage>
</organism>
<evidence type="ECO:0008006" key="3">
    <source>
        <dbReference type="Google" id="ProtNLM"/>
    </source>
</evidence>
<accession>A0ABY3SG72</accession>
<dbReference type="RefSeq" id="WP_235118588.1">
    <property type="nucleotide sequence ID" value="NZ_CP090978.1"/>
</dbReference>
<evidence type="ECO:0000313" key="1">
    <source>
        <dbReference type="EMBL" id="UJF32244.1"/>
    </source>
</evidence>
<dbReference type="Proteomes" id="UP001649230">
    <property type="component" value="Chromosome"/>
</dbReference>
<proteinExistence type="predicted"/>
<name>A0ABY3SG72_9BACL</name>
<keyword evidence="2" id="KW-1185">Reference proteome</keyword>
<gene>
    <name evidence="1" type="ORF">L0M14_21345</name>
</gene>
<protein>
    <recommendedName>
        <fullName evidence="3">Aldose 1-epimerase</fullName>
    </recommendedName>
</protein>
<sequence length="294" mass="33217">MFTYLSNEDLNVEVAQVGGYAGSRFDWTGFITQVQLKEGGHRFCTVEKMTDEPLKHGGAGLCGEFGIFKPIGYEDAEVGALFPKPGVGLLQRLEPNPYEFHAPYPIQPFHVDVSGDHRSISYLVHPVDCRGYSFHLAKRIRLQGSSIRIDYSLTNSGSKTIETQEYIHNFIRIDDHPIGPGYRLGFSFPIKIGMMEPLYTPEVLQVSDQAVTFQEAVSQDFYCRLGGFEGLNELSWELIHGPSRVGMRETALFPVSMIAVWGTSHVVSPELFIDLLLEPGETKRWSRRFEFFKL</sequence>
<evidence type="ECO:0000313" key="2">
    <source>
        <dbReference type="Proteomes" id="UP001649230"/>
    </source>
</evidence>
<reference evidence="1 2" key="1">
    <citation type="journal article" date="2024" name="Int. J. Syst. Evol. Microbiol.">
        <title>Paenibacillus hexagrammi sp. nov., a novel bacterium isolated from the gut content of Hexagrammos agrammus.</title>
        <authorList>
            <person name="Jung H.K."/>
            <person name="Kim D.G."/>
            <person name="Zin H."/>
            <person name="Park J."/>
            <person name="Jung H."/>
            <person name="Kim Y.O."/>
            <person name="Kong H.J."/>
            <person name="Kim J.W."/>
            <person name="Kim Y.S."/>
        </authorList>
    </citation>
    <scope>NUCLEOTIDE SEQUENCE [LARGE SCALE GENOMIC DNA]</scope>
    <source>
        <strain evidence="1 2">YPD9-1</strain>
    </source>
</reference>
<dbReference type="EMBL" id="CP090978">
    <property type="protein sequence ID" value="UJF32244.1"/>
    <property type="molecule type" value="Genomic_DNA"/>
</dbReference>